<evidence type="ECO:0000256" key="13">
    <source>
        <dbReference type="ARBA" id="ARBA00022837"/>
    </source>
</evidence>
<proteinExistence type="inferred from homology"/>
<dbReference type="EC" id="3.1.1.32" evidence="5 20"/>
<feature type="binding site" description="in dimeric form" evidence="19">
    <location>
        <position position="154"/>
    </location>
    <ligand>
        <name>Ca(2+)</name>
        <dbReference type="ChEBI" id="CHEBI:29108"/>
        <label>1</label>
    </ligand>
</feature>
<comment type="catalytic activity">
    <reaction evidence="1 20">
        <text>a 1,2-diacyl-sn-glycero-3-phosphocholine + H2O = a 2-acyl-sn-glycero-3-phosphocholine + a fatty acid + H(+)</text>
        <dbReference type="Rhea" id="RHEA:18689"/>
        <dbReference type="ChEBI" id="CHEBI:15377"/>
        <dbReference type="ChEBI" id="CHEBI:15378"/>
        <dbReference type="ChEBI" id="CHEBI:28868"/>
        <dbReference type="ChEBI" id="CHEBI:57643"/>
        <dbReference type="ChEBI" id="CHEBI:57875"/>
        <dbReference type="EC" id="3.1.1.32"/>
    </reaction>
</comment>
<dbReference type="InterPro" id="IPR003187">
    <property type="entry name" value="PLipase_A1"/>
</dbReference>
<evidence type="ECO:0000256" key="19">
    <source>
        <dbReference type="PIRSR" id="PIRSR603187-2"/>
    </source>
</evidence>
<feature type="binding site" description="in dimeric form" evidence="19">
    <location>
        <position position="201"/>
    </location>
    <ligand>
        <name>Ca(2+)</name>
        <dbReference type="ChEBI" id="CHEBI:29108"/>
        <label>1</label>
    </ligand>
</feature>
<name>A0A1H4FHE6_ALKAM</name>
<dbReference type="Proteomes" id="UP000198773">
    <property type="component" value="Unassembled WGS sequence"/>
</dbReference>
<evidence type="ECO:0000313" key="21">
    <source>
        <dbReference type="EMBL" id="SEA96551.1"/>
    </source>
</evidence>
<keyword evidence="10 19" id="KW-0479">Metal-binding</keyword>
<evidence type="ECO:0000256" key="11">
    <source>
        <dbReference type="ARBA" id="ARBA00022729"/>
    </source>
</evidence>
<organism evidence="21 22">
    <name type="scientific">Alkalimonas amylolytica</name>
    <dbReference type="NCBI Taxonomy" id="152573"/>
    <lineage>
        <taxon>Bacteria</taxon>
        <taxon>Pseudomonadati</taxon>
        <taxon>Pseudomonadota</taxon>
        <taxon>Gammaproteobacteria</taxon>
        <taxon>Alkalimonas</taxon>
    </lineage>
</organism>
<dbReference type="GO" id="GO:0009279">
    <property type="term" value="C:cell outer membrane"/>
    <property type="evidence" value="ECO:0007669"/>
    <property type="project" value="UniProtKB-SubCell"/>
</dbReference>
<comment type="subcellular location">
    <subcellularLocation>
        <location evidence="20">Cell outer membrane</location>
        <topology evidence="20">Multi-pass membrane protein</topology>
    </subcellularLocation>
    <text evidence="20">One of the very few enzymes located there.</text>
</comment>
<dbReference type="PANTHER" id="PTHR40457:SF1">
    <property type="entry name" value="PHOSPHOLIPASE A1"/>
    <property type="match status" value="1"/>
</dbReference>
<feature type="binding site" description="in dimeric form" evidence="19">
    <location>
        <position position="159"/>
    </location>
    <ligand>
        <name>Ca(2+)</name>
        <dbReference type="ChEBI" id="CHEBI:29108"/>
        <label>1</label>
    </ligand>
</feature>
<evidence type="ECO:0000256" key="20">
    <source>
        <dbReference type="RuleBase" id="RU366027"/>
    </source>
</evidence>
<accession>A0A1H4FHE6</accession>
<feature type="active site" description="Proton acceptor" evidence="18">
    <location>
        <position position="149"/>
    </location>
</feature>
<evidence type="ECO:0000256" key="18">
    <source>
        <dbReference type="PIRSR" id="PIRSR603187-1"/>
    </source>
</evidence>
<dbReference type="EMBL" id="FNRM01000010">
    <property type="protein sequence ID" value="SEA96551.1"/>
    <property type="molecule type" value="Genomic_DNA"/>
</dbReference>
<dbReference type="GO" id="GO:0005509">
    <property type="term" value="F:calcium ion binding"/>
    <property type="evidence" value="ECO:0007669"/>
    <property type="project" value="TreeGrafter"/>
</dbReference>
<comment type="similarity">
    <text evidence="3 20">Belongs to the phospholipase A1 family.</text>
</comment>
<dbReference type="GO" id="GO:0008970">
    <property type="term" value="F:phospholipase A1 activity"/>
    <property type="evidence" value="ECO:0007669"/>
    <property type="project" value="UniProtKB-EC"/>
</dbReference>
<keyword evidence="13 19" id="KW-0106">Calcium</keyword>
<dbReference type="RefSeq" id="WP_091344846.1">
    <property type="nucleotide sequence ID" value="NZ_FNRM01000010.1"/>
</dbReference>
<keyword evidence="22" id="KW-1185">Reference proteome</keyword>
<evidence type="ECO:0000256" key="15">
    <source>
        <dbReference type="ARBA" id="ARBA00023098"/>
    </source>
</evidence>
<comment type="cofactor">
    <cofactor evidence="20">
        <name>Ca(2+)</name>
        <dbReference type="ChEBI" id="CHEBI:29108"/>
    </cofactor>
    <text evidence="20">Binds 1 Ca(2+) ion per monomer. In the dimeric form the Ca(2+) is bound by different amino acids with binding of each Ca(2+) shared with ligands coming from each monomer. The Ca(2+) ion may have a role in catalysis.</text>
</comment>
<comment type="catalytic activity">
    <reaction evidence="2 20">
        <text>a 1,2-diacyl-sn-glycero-3-phosphocholine + H2O = a 1-acyl-sn-glycero-3-phosphocholine + a fatty acid + H(+)</text>
        <dbReference type="Rhea" id="RHEA:15801"/>
        <dbReference type="ChEBI" id="CHEBI:15377"/>
        <dbReference type="ChEBI" id="CHEBI:15378"/>
        <dbReference type="ChEBI" id="CHEBI:28868"/>
        <dbReference type="ChEBI" id="CHEBI:57643"/>
        <dbReference type="ChEBI" id="CHEBI:58168"/>
        <dbReference type="EC" id="3.1.1.4"/>
    </reaction>
</comment>
<keyword evidence="14 20" id="KW-0442">Lipid degradation</keyword>
<evidence type="ECO:0000256" key="6">
    <source>
        <dbReference type="ARBA" id="ARBA00013278"/>
    </source>
</evidence>
<evidence type="ECO:0000256" key="4">
    <source>
        <dbReference type="ARBA" id="ARBA00011702"/>
    </source>
</evidence>
<dbReference type="PRINTS" id="PR01486">
    <property type="entry name" value="PHPHLIPASEA1"/>
</dbReference>
<keyword evidence="8" id="KW-1134">Transmembrane beta strand</keyword>
<evidence type="ECO:0000256" key="12">
    <source>
        <dbReference type="ARBA" id="ARBA00022801"/>
    </source>
</evidence>
<evidence type="ECO:0000256" key="16">
    <source>
        <dbReference type="ARBA" id="ARBA00023136"/>
    </source>
</evidence>
<evidence type="ECO:0000313" key="22">
    <source>
        <dbReference type="Proteomes" id="UP000198773"/>
    </source>
</evidence>
<dbReference type="GO" id="GO:0004623">
    <property type="term" value="F:phospholipase A2 activity"/>
    <property type="evidence" value="ECO:0007669"/>
    <property type="project" value="UniProtKB-EC"/>
</dbReference>
<evidence type="ECO:0000256" key="17">
    <source>
        <dbReference type="ARBA" id="ARBA00023237"/>
    </source>
</evidence>
<evidence type="ECO:0000256" key="2">
    <source>
        <dbReference type="ARBA" id="ARBA00001604"/>
    </source>
</evidence>
<evidence type="ECO:0000256" key="3">
    <source>
        <dbReference type="ARBA" id="ARBA00010525"/>
    </source>
</evidence>
<dbReference type="GO" id="GO:0016042">
    <property type="term" value="P:lipid catabolic process"/>
    <property type="evidence" value="ECO:0007669"/>
    <property type="project" value="UniProtKB-KW"/>
</dbReference>
<protein>
    <recommendedName>
        <fullName evidence="7 20">Phospholipase A1</fullName>
        <ecNumber evidence="5 20">3.1.1.32</ecNumber>
        <ecNumber evidence="6 20">3.1.1.4</ecNumber>
    </recommendedName>
    <alternativeName>
        <fullName evidence="20">Phosphatidylcholine 1-acylhydrolase</fullName>
    </alternativeName>
</protein>
<dbReference type="AlphaFoldDB" id="A0A1H4FHE6"/>
<keyword evidence="15 20" id="KW-0443">Lipid metabolism</keyword>
<evidence type="ECO:0000256" key="1">
    <source>
        <dbReference type="ARBA" id="ARBA00000111"/>
    </source>
</evidence>
<evidence type="ECO:0000256" key="10">
    <source>
        <dbReference type="ARBA" id="ARBA00022723"/>
    </source>
</evidence>
<comment type="subunit">
    <text evidence="4 20">Homodimer; dimerization is reversible, and the dimeric form is the active one.</text>
</comment>
<evidence type="ECO:0000256" key="7">
    <source>
        <dbReference type="ARBA" id="ARBA00021726"/>
    </source>
</evidence>
<evidence type="ECO:0000256" key="5">
    <source>
        <dbReference type="ARBA" id="ARBA00013179"/>
    </source>
</evidence>
<dbReference type="InterPro" id="IPR036541">
    <property type="entry name" value="PLipase_A1_sf"/>
</dbReference>
<keyword evidence="9" id="KW-0812">Transmembrane</keyword>
<dbReference type="STRING" id="152573.SAMN04488051_11082"/>
<comment type="function">
    <text evidence="20">Hydrolysis of phosphatidylcholine with phospholipase A2 (EC 3.1.1.4) and phospholipase A1 (EC 3.1.1.32) activities.</text>
</comment>
<feature type="chain" id="PRO_5019613230" description="Phospholipase A1" evidence="20">
    <location>
        <begin position="19"/>
        <end position="287"/>
    </location>
</feature>
<dbReference type="OrthoDB" id="188433at2"/>
<feature type="active site" description="Nucleophile" evidence="18">
    <location>
        <position position="151"/>
    </location>
</feature>
<keyword evidence="12 20" id="KW-0378">Hydrolase</keyword>
<feature type="binding site" description="in dimeric form" evidence="19">
    <location>
        <position position="113"/>
    </location>
    <ligand>
        <name>Ca(2+)</name>
        <dbReference type="ChEBI" id="CHEBI:29108"/>
        <label>1</label>
    </ligand>
</feature>
<sequence>MRSLVVFVLVLVSMPMLAMDALDKRMSEEDWDNYSPFTLLPHRNNYLQPLSYAKGLRETINRDGDSAPMERFETKFQLSLKTPLWSRVYQDKGYVFFAFTQQAYWQSYNSAVSSPFRETNYEPELILAFPHFYGVDQAASRIISISLSHQSNGRAGELSRSWNRLKLNWIGSIGDVFVSVTPWYRFPEREKRFEGDPKGDDNPDISHYMGYFEISAAYKNQSETYRMMLRNNLKSDNKGALQLSYSRPMNKYLRWYVSFFTGYGDSLIDYNRPVTRFGLGFELNDVI</sequence>
<keyword evidence="17 20" id="KW-0998">Cell outer membrane</keyword>
<reference evidence="21 22" key="1">
    <citation type="submission" date="2016-10" db="EMBL/GenBank/DDBJ databases">
        <authorList>
            <person name="de Groot N.N."/>
        </authorList>
    </citation>
    <scope>NUCLEOTIDE SEQUENCE [LARGE SCALE GENOMIC DNA]</scope>
    <source>
        <strain evidence="21 22">CGMCC 1.3430</strain>
    </source>
</reference>
<keyword evidence="16" id="KW-0472">Membrane</keyword>
<dbReference type="Gene3D" id="2.40.230.10">
    <property type="entry name" value="Phospholipase A1"/>
    <property type="match status" value="1"/>
</dbReference>
<dbReference type="EC" id="3.1.1.4" evidence="6 20"/>
<evidence type="ECO:0000256" key="8">
    <source>
        <dbReference type="ARBA" id="ARBA00022452"/>
    </source>
</evidence>
<dbReference type="PANTHER" id="PTHR40457">
    <property type="entry name" value="PHOSPHOLIPASE A1"/>
    <property type="match status" value="1"/>
</dbReference>
<keyword evidence="11 20" id="KW-0732">Signal</keyword>
<evidence type="ECO:0000256" key="14">
    <source>
        <dbReference type="ARBA" id="ARBA00022963"/>
    </source>
</evidence>
<dbReference type="SUPFAM" id="SSF56931">
    <property type="entry name" value="Outer membrane phospholipase A (OMPLA)"/>
    <property type="match status" value="1"/>
</dbReference>
<gene>
    <name evidence="21" type="ORF">SAMN04488051_11082</name>
</gene>
<dbReference type="Pfam" id="PF02253">
    <property type="entry name" value="PLA1"/>
    <property type="match status" value="1"/>
</dbReference>
<feature type="signal peptide" evidence="20">
    <location>
        <begin position="1"/>
        <end position="18"/>
    </location>
</feature>
<evidence type="ECO:0000256" key="9">
    <source>
        <dbReference type="ARBA" id="ARBA00022692"/>
    </source>
</evidence>